<reference evidence="1" key="1">
    <citation type="submission" date="2023-12" db="EMBL/GenBank/DDBJ databases">
        <title>Molecular genomic analyses of Enterococcus cecorum from sepsis oubreaks in broilers.</title>
        <authorList>
            <person name="Rhoads D."/>
            <person name="Alrubaye A."/>
        </authorList>
    </citation>
    <scope>NUCLEOTIDE SEQUENCE</scope>
    <source>
        <strain evidence="1">1755</strain>
    </source>
</reference>
<dbReference type="Proteomes" id="UP001290582">
    <property type="component" value="Unassembled WGS sequence"/>
</dbReference>
<gene>
    <name evidence="1" type="ORF">U1294_06405</name>
</gene>
<sequence>MKVKVTYVHNGVCLYSDNEIIWRALRSRCGVLERVLAKNTLTLVERRQLQDEYERTFALTEKFSKR</sequence>
<organism evidence="1 2">
    <name type="scientific">Enterococcus cecorum</name>
    <dbReference type="NCBI Taxonomy" id="44008"/>
    <lineage>
        <taxon>Bacteria</taxon>
        <taxon>Bacillati</taxon>
        <taxon>Bacillota</taxon>
        <taxon>Bacilli</taxon>
        <taxon>Lactobacillales</taxon>
        <taxon>Enterococcaceae</taxon>
        <taxon>Enterococcus</taxon>
    </lineage>
</organism>
<dbReference type="EMBL" id="JAXOGL010000008">
    <property type="protein sequence ID" value="MDZ5597855.1"/>
    <property type="molecule type" value="Genomic_DNA"/>
</dbReference>
<evidence type="ECO:0000313" key="2">
    <source>
        <dbReference type="Proteomes" id="UP001290582"/>
    </source>
</evidence>
<evidence type="ECO:0000313" key="1">
    <source>
        <dbReference type="EMBL" id="MDZ5597855.1"/>
    </source>
</evidence>
<name>A0AAW9JRI9_9ENTE</name>
<dbReference type="AlphaFoldDB" id="A0AAW9JRI9"/>
<accession>A0AAW9JRI9</accession>
<protein>
    <submittedName>
        <fullName evidence="1">Uncharacterized protein</fullName>
    </submittedName>
</protein>
<comment type="caution">
    <text evidence="1">The sequence shown here is derived from an EMBL/GenBank/DDBJ whole genome shotgun (WGS) entry which is preliminary data.</text>
</comment>
<dbReference type="RefSeq" id="WP_171310292.1">
    <property type="nucleotide sequence ID" value="NZ_JAKYKM010000019.1"/>
</dbReference>
<proteinExistence type="predicted"/>